<evidence type="ECO:0000256" key="1">
    <source>
        <dbReference type="SAM" id="MobiDB-lite"/>
    </source>
</evidence>
<gene>
    <name evidence="2" type="ORF">CEURO_LOCUS14621</name>
</gene>
<proteinExistence type="predicted"/>
<dbReference type="EMBL" id="CAMAPE010000038">
    <property type="protein sequence ID" value="CAH9099780.1"/>
    <property type="molecule type" value="Genomic_DNA"/>
</dbReference>
<keyword evidence="3" id="KW-1185">Reference proteome</keyword>
<sequence length="320" mass="35744">MKILRRDEELREPLKNVSMEKEAVTTATTEEEDDMKEKKDRRSLFASSAFLTTSTPVKPWRSPFLERQRRKILMWDKELREPLQNVSSEKEVVTAVATEEEDLKEKKDRRSLFAGSAFLTTSPHIKPWRSPFLERQRKKISMRDKELREPLKNVSPEKEVVMAAANEEDLKEKKDRPSLFAGSAFLTASPPPSSLPLPGSTFLTASPPPSSLPLPGSAFLTASPPPSSLPLPGSAFLTASPPPSSLPLPPRAFFTRRSSNILPDICASDDGGRVLSSPMASYAMQTTTKNILTMHSILIVIILPEKNIIVLIRVMLRIKM</sequence>
<reference evidence="2" key="1">
    <citation type="submission" date="2022-07" db="EMBL/GenBank/DDBJ databases">
        <authorList>
            <person name="Macas J."/>
            <person name="Novak P."/>
            <person name="Neumann P."/>
        </authorList>
    </citation>
    <scope>NUCLEOTIDE SEQUENCE</scope>
</reference>
<dbReference type="AlphaFoldDB" id="A0A9P0ZHI4"/>
<name>A0A9P0ZHI4_CUSEU</name>
<evidence type="ECO:0000313" key="2">
    <source>
        <dbReference type="EMBL" id="CAH9099780.1"/>
    </source>
</evidence>
<protein>
    <submittedName>
        <fullName evidence="2">Uncharacterized protein</fullName>
    </submittedName>
</protein>
<organism evidence="2 3">
    <name type="scientific">Cuscuta europaea</name>
    <name type="common">European dodder</name>
    <dbReference type="NCBI Taxonomy" id="41803"/>
    <lineage>
        <taxon>Eukaryota</taxon>
        <taxon>Viridiplantae</taxon>
        <taxon>Streptophyta</taxon>
        <taxon>Embryophyta</taxon>
        <taxon>Tracheophyta</taxon>
        <taxon>Spermatophyta</taxon>
        <taxon>Magnoliopsida</taxon>
        <taxon>eudicotyledons</taxon>
        <taxon>Gunneridae</taxon>
        <taxon>Pentapetalae</taxon>
        <taxon>asterids</taxon>
        <taxon>lamiids</taxon>
        <taxon>Solanales</taxon>
        <taxon>Convolvulaceae</taxon>
        <taxon>Cuscuteae</taxon>
        <taxon>Cuscuta</taxon>
        <taxon>Cuscuta subgen. Cuscuta</taxon>
    </lineage>
</organism>
<accession>A0A9P0ZHI4</accession>
<evidence type="ECO:0000313" key="3">
    <source>
        <dbReference type="Proteomes" id="UP001152484"/>
    </source>
</evidence>
<feature type="region of interest" description="Disordered" evidence="1">
    <location>
        <begin position="1"/>
        <end position="41"/>
    </location>
</feature>
<feature type="compositionally biased region" description="Basic and acidic residues" evidence="1">
    <location>
        <begin position="1"/>
        <end position="23"/>
    </location>
</feature>
<dbReference type="Proteomes" id="UP001152484">
    <property type="component" value="Unassembled WGS sequence"/>
</dbReference>
<comment type="caution">
    <text evidence="2">The sequence shown here is derived from an EMBL/GenBank/DDBJ whole genome shotgun (WGS) entry which is preliminary data.</text>
</comment>